<evidence type="ECO:0000313" key="4">
    <source>
        <dbReference type="Proteomes" id="UP000199181"/>
    </source>
</evidence>
<evidence type="ECO:0000256" key="1">
    <source>
        <dbReference type="SAM" id="MobiDB-lite"/>
    </source>
</evidence>
<keyword evidence="4" id="KW-1185">Reference proteome</keyword>
<name>A0A1I0IX95_9BACT</name>
<keyword evidence="2" id="KW-0472">Membrane</keyword>
<proteinExistence type="predicted"/>
<organism evidence="3 4">
    <name type="scientific">Stigmatella erecta</name>
    <dbReference type="NCBI Taxonomy" id="83460"/>
    <lineage>
        <taxon>Bacteria</taxon>
        <taxon>Pseudomonadati</taxon>
        <taxon>Myxococcota</taxon>
        <taxon>Myxococcia</taxon>
        <taxon>Myxococcales</taxon>
        <taxon>Cystobacterineae</taxon>
        <taxon>Archangiaceae</taxon>
        <taxon>Stigmatella</taxon>
    </lineage>
</organism>
<reference evidence="4" key="1">
    <citation type="submission" date="2016-10" db="EMBL/GenBank/DDBJ databases">
        <authorList>
            <person name="Varghese N."/>
            <person name="Submissions S."/>
        </authorList>
    </citation>
    <scope>NUCLEOTIDE SEQUENCE [LARGE SCALE GENOMIC DNA]</scope>
    <source>
        <strain evidence="4">DSM 16858</strain>
    </source>
</reference>
<keyword evidence="2" id="KW-0812">Transmembrane</keyword>
<keyword evidence="2" id="KW-1133">Transmembrane helix</keyword>
<dbReference type="Proteomes" id="UP000199181">
    <property type="component" value="Unassembled WGS sequence"/>
</dbReference>
<sequence>MRWLFLMLALGCGATAGYLGLFQKSSFSGYSGEQLDLLERELTGALESSQLPSRKKAPGLGPAERLQEGQQRIQAERQRRQYLALALGGMGLATLAAFFVRPGPSRFGPRASPGEEARLLAAVGDPAVLREGARQKAAALLGVSPEAPPAVIEAALQAQLQQRDPARLAGLAQALQDQALRQREELVRARDLLLNKPSAPLPPKP</sequence>
<feature type="transmembrane region" description="Helical" evidence="2">
    <location>
        <begin position="82"/>
        <end position="100"/>
    </location>
</feature>
<dbReference type="AlphaFoldDB" id="A0A1I0IX95"/>
<evidence type="ECO:0000256" key="2">
    <source>
        <dbReference type="SAM" id="Phobius"/>
    </source>
</evidence>
<dbReference type="EMBL" id="FOIJ01000006">
    <property type="protein sequence ID" value="SEU01181.1"/>
    <property type="molecule type" value="Genomic_DNA"/>
</dbReference>
<feature type="region of interest" description="Disordered" evidence="1">
    <location>
        <begin position="48"/>
        <end position="72"/>
    </location>
</feature>
<dbReference type="RefSeq" id="WP_093520575.1">
    <property type="nucleotide sequence ID" value="NZ_FOIJ01000006.1"/>
</dbReference>
<accession>A0A1I0IX95</accession>
<protein>
    <submittedName>
        <fullName evidence="3">Uncharacterized protein</fullName>
    </submittedName>
</protein>
<evidence type="ECO:0000313" key="3">
    <source>
        <dbReference type="EMBL" id="SEU01181.1"/>
    </source>
</evidence>
<gene>
    <name evidence="3" type="ORF">SAMN05443639_106310</name>
</gene>